<dbReference type="CDD" id="cd19411">
    <property type="entry name" value="MCP2201-like_sensor"/>
    <property type="match status" value="1"/>
</dbReference>
<keyword evidence="4" id="KW-0807">Transducer</keyword>
<evidence type="ECO:0000256" key="2">
    <source>
        <dbReference type="ARBA" id="ARBA00022481"/>
    </source>
</evidence>
<dbReference type="Pfam" id="PF00015">
    <property type="entry name" value="MCPsignal"/>
    <property type="match status" value="1"/>
</dbReference>
<evidence type="ECO:0000256" key="1">
    <source>
        <dbReference type="ARBA" id="ARBA00004370"/>
    </source>
</evidence>
<gene>
    <name evidence="9" type="ORF">I7X43_00470</name>
</gene>
<dbReference type="RefSeq" id="WP_198098925.1">
    <property type="nucleotide sequence ID" value="NZ_JAEDAL010000001.1"/>
</dbReference>
<evidence type="ECO:0000313" key="10">
    <source>
        <dbReference type="Proteomes" id="UP000620139"/>
    </source>
</evidence>
<dbReference type="GO" id="GO:0005886">
    <property type="term" value="C:plasma membrane"/>
    <property type="evidence" value="ECO:0007669"/>
    <property type="project" value="TreeGrafter"/>
</dbReference>
<dbReference type="PANTHER" id="PTHR43531">
    <property type="entry name" value="PROTEIN ICFG"/>
    <property type="match status" value="1"/>
</dbReference>
<dbReference type="InterPro" id="IPR004090">
    <property type="entry name" value="Chemotax_Me-accpt_rcpt"/>
</dbReference>
<keyword evidence="10" id="KW-1185">Reference proteome</keyword>
<dbReference type="EMBL" id="JAEDAL010000001">
    <property type="protein sequence ID" value="MBH9551306.1"/>
    <property type="molecule type" value="Genomic_DNA"/>
</dbReference>
<dbReference type="SMART" id="SM00304">
    <property type="entry name" value="HAMP"/>
    <property type="match status" value="1"/>
</dbReference>
<dbReference type="InterPro" id="IPR024478">
    <property type="entry name" value="HlyB_4HB_MCP"/>
</dbReference>
<feature type="compositionally biased region" description="Low complexity" evidence="5">
    <location>
        <begin position="544"/>
        <end position="553"/>
    </location>
</feature>
<feature type="region of interest" description="Disordered" evidence="5">
    <location>
        <begin position="518"/>
        <end position="607"/>
    </location>
</feature>
<evidence type="ECO:0000259" key="7">
    <source>
        <dbReference type="PROSITE" id="PS50111"/>
    </source>
</evidence>
<dbReference type="InterPro" id="IPR047347">
    <property type="entry name" value="YvaQ-like_sensor"/>
</dbReference>
<protein>
    <submittedName>
        <fullName evidence="9">MCP four helix bundle domain-containing protein</fullName>
    </submittedName>
</protein>
<comment type="subcellular location">
    <subcellularLocation>
        <location evidence="1">Membrane</location>
    </subcellularLocation>
</comment>
<keyword evidence="6" id="KW-0812">Transmembrane</keyword>
<dbReference type="PROSITE" id="PS50885">
    <property type="entry name" value="HAMP"/>
    <property type="match status" value="1"/>
</dbReference>
<keyword evidence="2" id="KW-0488">Methylation</keyword>
<dbReference type="AlphaFoldDB" id="A0A931ITM8"/>
<evidence type="ECO:0000256" key="3">
    <source>
        <dbReference type="ARBA" id="ARBA00029447"/>
    </source>
</evidence>
<proteinExistence type="inferred from homology"/>
<feature type="transmembrane region" description="Helical" evidence="6">
    <location>
        <begin position="12"/>
        <end position="33"/>
    </location>
</feature>
<dbReference type="GO" id="GO:0006935">
    <property type="term" value="P:chemotaxis"/>
    <property type="evidence" value="ECO:0007669"/>
    <property type="project" value="InterPro"/>
</dbReference>
<dbReference type="InterPro" id="IPR003660">
    <property type="entry name" value="HAMP_dom"/>
</dbReference>
<evidence type="ECO:0000259" key="8">
    <source>
        <dbReference type="PROSITE" id="PS50885"/>
    </source>
</evidence>
<organism evidence="9 10">
    <name type="scientific">Inhella gelatinilytica</name>
    <dbReference type="NCBI Taxonomy" id="2795030"/>
    <lineage>
        <taxon>Bacteria</taxon>
        <taxon>Pseudomonadati</taxon>
        <taxon>Pseudomonadota</taxon>
        <taxon>Betaproteobacteria</taxon>
        <taxon>Burkholderiales</taxon>
        <taxon>Sphaerotilaceae</taxon>
        <taxon>Inhella</taxon>
    </lineage>
</organism>
<dbReference type="GO" id="GO:0004888">
    <property type="term" value="F:transmembrane signaling receptor activity"/>
    <property type="evidence" value="ECO:0007669"/>
    <property type="project" value="InterPro"/>
</dbReference>
<evidence type="ECO:0000313" key="9">
    <source>
        <dbReference type="EMBL" id="MBH9551306.1"/>
    </source>
</evidence>
<name>A0A931ITM8_9BURK</name>
<evidence type="ECO:0000256" key="6">
    <source>
        <dbReference type="SAM" id="Phobius"/>
    </source>
</evidence>
<comment type="caution">
    <text evidence="9">The sequence shown here is derived from an EMBL/GenBank/DDBJ whole genome shotgun (WGS) entry which is preliminary data.</text>
</comment>
<feature type="domain" description="HAMP" evidence="8">
    <location>
        <begin position="213"/>
        <end position="265"/>
    </location>
</feature>
<dbReference type="GO" id="GO:0007165">
    <property type="term" value="P:signal transduction"/>
    <property type="evidence" value="ECO:0007669"/>
    <property type="project" value="UniProtKB-KW"/>
</dbReference>
<feature type="transmembrane region" description="Helical" evidence="6">
    <location>
        <begin position="192"/>
        <end position="211"/>
    </location>
</feature>
<accession>A0A931ITM8</accession>
<dbReference type="InterPro" id="IPR004089">
    <property type="entry name" value="MCPsignal_dom"/>
</dbReference>
<evidence type="ECO:0000256" key="4">
    <source>
        <dbReference type="PROSITE-ProRule" id="PRU00284"/>
    </source>
</evidence>
<dbReference type="SMART" id="SM00283">
    <property type="entry name" value="MA"/>
    <property type="match status" value="1"/>
</dbReference>
<dbReference type="Pfam" id="PF12729">
    <property type="entry name" value="4HB_MCP_1"/>
    <property type="match status" value="1"/>
</dbReference>
<keyword evidence="6" id="KW-0472">Membrane</keyword>
<dbReference type="Gene3D" id="1.10.287.950">
    <property type="entry name" value="Methyl-accepting chemotaxis protein"/>
    <property type="match status" value="1"/>
</dbReference>
<reference evidence="9" key="1">
    <citation type="submission" date="2020-12" db="EMBL/GenBank/DDBJ databases">
        <title>The genome sequence of Inhella sp. 4Y17.</title>
        <authorList>
            <person name="Liu Y."/>
        </authorList>
    </citation>
    <scope>NUCLEOTIDE SEQUENCE</scope>
    <source>
        <strain evidence="9">4Y10</strain>
    </source>
</reference>
<dbReference type="CDD" id="cd06225">
    <property type="entry name" value="HAMP"/>
    <property type="match status" value="1"/>
</dbReference>
<dbReference type="InterPro" id="IPR051310">
    <property type="entry name" value="MCP_chemotaxis"/>
</dbReference>
<dbReference type="PRINTS" id="PR00260">
    <property type="entry name" value="CHEMTRNSDUCR"/>
</dbReference>
<dbReference type="Pfam" id="PF00672">
    <property type="entry name" value="HAMP"/>
    <property type="match status" value="1"/>
</dbReference>
<keyword evidence="6" id="KW-1133">Transmembrane helix</keyword>
<dbReference type="Proteomes" id="UP000620139">
    <property type="component" value="Unassembled WGS sequence"/>
</dbReference>
<dbReference type="PANTHER" id="PTHR43531:SF14">
    <property type="entry name" value="METHYL-ACCEPTING CHEMOTAXIS PROTEIN I-RELATED"/>
    <property type="match status" value="1"/>
</dbReference>
<feature type="domain" description="Methyl-accepting transducer" evidence="7">
    <location>
        <begin position="270"/>
        <end position="499"/>
    </location>
</feature>
<feature type="compositionally biased region" description="Low complexity" evidence="5">
    <location>
        <begin position="518"/>
        <end position="535"/>
    </location>
</feature>
<dbReference type="FunFam" id="1.10.287.950:FF:000001">
    <property type="entry name" value="Methyl-accepting chemotaxis sensory transducer"/>
    <property type="match status" value="1"/>
</dbReference>
<feature type="compositionally biased region" description="Pro residues" evidence="5">
    <location>
        <begin position="565"/>
        <end position="574"/>
    </location>
</feature>
<dbReference type="PROSITE" id="PS50111">
    <property type="entry name" value="CHEMOTAXIS_TRANSDUC_2"/>
    <property type="match status" value="1"/>
</dbReference>
<dbReference type="CDD" id="cd11386">
    <property type="entry name" value="MCP_signal"/>
    <property type="match status" value="1"/>
</dbReference>
<comment type="similarity">
    <text evidence="3">Belongs to the methyl-accepting chemotaxis (MCP) protein family.</text>
</comment>
<sequence length="607" mass="63836">MDFFLNLRIRARLAWAFGLMLVLLLLTAGAGLLGQARIHEGLEEVFRENTEPLADLAEITRLTQRNRVLVMDMMLNNEPSNLEKRKKELEENIGKVDGLIKAYAARPLDATEKKLLDEFLPARKAYVQEGLIPARQAIDSGDEAAIKSAYGSISKLAPAVDKSIRTMVEQQLAGAKTHYDEATATRFRIRNWVIGGAVLALGLGLFLANWIGQSIAKPLSRAMRVAEQVAAGDLREAVDVRGHDEAAAVLRALGQMNDNLASIVSQVRQSSDSIATGSSEIATGNADLSQRTEQQASNLQETAASMEEMSATVNQNADIARTATQLAHSASGVAAKGGEVVGRVVETMTDIQTSSRKIVDIIGTIDGIAFQTNILALNAAVEAARAGEQGRGFAVVAGEVRVLAQRSAEAAKEIKNLISQSVEKVDSGTQLVAEAGSTMGEIVAQVRRVADMIGEIDAASGEQAKGISQVSEAVNQLDQVTQQNAALVEESAAAAESLKHQAGKLAEVVSVFKLREGGSSYSGSSSSFYSPSSKSTAKPMVPKTTTATAASTAHSVKSGTVAKPAPSPAKPATPAPIASAKPAAPKPAPRPAPAPTSGGGDDEWETF</sequence>
<dbReference type="SUPFAM" id="SSF58104">
    <property type="entry name" value="Methyl-accepting chemotaxis protein (MCP) signaling domain"/>
    <property type="match status" value="1"/>
</dbReference>
<evidence type="ECO:0000256" key="5">
    <source>
        <dbReference type="SAM" id="MobiDB-lite"/>
    </source>
</evidence>
<feature type="compositionally biased region" description="Pro residues" evidence="5">
    <location>
        <begin position="584"/>
        <end position="594"/>
    </location>
</feature>